<dbReference type="EMBL" id="JANJYI010000002">
    <property type="protein sequence ID" value="KAK2658713.1"/>
    <property type="molecule type" value="Genomic_DNA"/>
</dbReference>
<proteinExistence type="predicted"/>
<reference evidence="3" key="1">
    <citation type="journal article" date="2023" name="Plant J.">
        <title>Genome sequences and population genomics provide insights into the demographic history, inbreeding, and mutation load of two 'living fossil' tree species of Dipteronia.</title>
        <authorList>
            <person name="Feng Y."/>
            <person name="Comes H.P."/>
            <person name="Chen J."/>
            <person name="Zhu S."/>
            <person name="Lu R."/>
            <person name="Zhang X."/>
            <person name="Li P."/>
            <person name="Qiu J."/>
            <person name="Olsen K.M."/>
            <person name="Qiu Y."/>
        </authorList>
    </citation>
    <scope>NUCLEOTIDE SEQUENCE</scope>
    <source>
        <strain evidence="3">KIB01</strain>
    </source>
</reference>
<sequence length="496" mass="57142">MRNRLRDLLKTPQGDWYEGKLTRHDHFDALAHIDDALNRVYTEFTDKDQRRFMASCFGYFLTIHQEMKFSGGVIHQLPLRELHHNGPIDKMQFMLGNQSVRFSKMEFYLITELRFGVVPDTTKYAEVENDIHQRYFPRADKISLEEIRGVVTIIEFGEVYDAVKLCLIYMLNWILMGLDGRFKIPVWQFRLVKDLDAFDAFPWDAHVYRHSIYSFRHALDGQRGGFERFQQEKGTHIHTVETYNIYSLSYTILIFTFEVIPDSGQEFGTRRVTDLSPCILKWELTKQPKGKKLAKIFKAWMFAKKELVPTPVERQAPYYTGINERGSLYVEEEKIHIPPPVSDQTEFGGNSGTEGMGLIYRTSDKEGSEHDAGGLRPNDSEGYQTDPQRERHRHRRVWFTTPKHGTSTGDSRGGVGRDGEKSDENLQQQHRVLLDTIRGLQGSTIHTHREVPPPSDPDFSPGDRTNRYTEGIDRTGGLSEDPPIGGRSGESSSVVY</sequence>
<evidence type="ECO:0000259" key="2">
    <source>
        <dbReference type="Pfam" id="PF09331"/>
    </source>
</evidence>
<feature type="compositionally biased region" description="Basic and acidic residues" evidence="1">
    <location>
        <begin position="464"/>
        <end position="473"/>
    </location>
</feature>
<accession>A0AAD9XG38</accession>
<feature type="region of interest" description="Disordered" evidence="1">
    <location>
        <begin position="364"/>
        <end position="423"/>
    </location>
</feature>
<evidence type="ECO:0000313" key="3">
    <source>
        <dbReference type="EMBL" id="KAK2658713.1"/>
    </source>
</evidence>
<feature type="domain" description="DUF1985" evidence="2">
    <location>
        <begin position="88"/>
        <end position="209"/>
    </location>
</feature>
<dbReference type="PANTHER" id="PTHR48449:SF1">
    <property type="entry name" value="DUF1985 DOMAIN-CONTAINING PROTEIN"/>
    <property type="match status" value="1"/>
</dbReference>
<feature type="region of interest" description="Disordered" evidence="1">
    <location>
        <begin position="339"/>
        <end position="358"/>
    </location>
</feature>
<keyword evidence="4" id="KW-1185">Reference proteome</keyword>
<evidence type="ECO:0000256" key="1">
    <source>
        <dbReference type="SAM" id="MobiDB-lite"/>
    </source>
</evidence>
<gene>
    <name evidence="3" type="ORF">Ddye_005246</name>
</gene>
<evidence type="ECO:0000313" key="4">
    <source>
        <dbReference type="Proteomes" id="UP001280121"/>
    </source>
</evidence>
<dbReference type="Proteomes" id="UP001280121">
    <property type="component" value="Unassembled WGS sequence"/>
</dbReference>
<dbReference type="Pfam" id="PF09331">
    <property type="entry name" value="DUF1985"/>
    <property type="match status" value="1"/>
</dbReference>
<comment type="caution">
    <text evidence="3">The sequence shown here is derived from an EMBL/GenBank/DDBJ whole genome shotgun (WGS) entry which is preliminary data.</text>
</comment>
<dbReference type="PANTHER" id="PTHR48449">
    <property type="entry name" value="DUF1985 DOMAIN-CONTAINING PROTEIN"/>
    <property type="match status" value="1"/>
</dbReference>
<feature type="region of interest" description="Disordered" evidence="1">
    <location>
        <begin position="443"/>
        <end position="496"/>
    </location>
</feature>
<name>A0AAD9XG38_9ROSI</name>
<feature type="compositionally biased region" description="Basic and acidic residues" evidence="1">
    <location>
        <begin position="364"/>
        <end position="373"/>
    </location>
</feature>
<dbReference type="InterPro" id="IPR015410">
    <property type="entry name" value="DUF1985"/>
</dbReference>
<organism evidence="3 4">
    <name type="scientific">Dipteronia dyeriana</name>
    <dbReference type="NCBI Taxonomy" id="168575"/>
    <lineage>
        <taxon>Eukaryota</taxon>
        <taxon>Viridiplantae</taxon>
        <taxon>Streptophyta</taxon>
        <taxon>Embryophyta</taxon>
        <taxon>Tracheophyta</taxon>
        <taxon>Spermatophyta</taxon>
        <taxon>Magnoliopsida</taxon>
        <taxon>eudicotyledons</taxon>
        <taxon>Gunneridae</taxon>
        <taxon>Pentapetalae</taxon>
        <taxon>rosids</taxon>
        <taxon>malvids</taxon>
        <taxon>Sapindales</taxon>
        <taxon>Sapindaceae</taxon>
        <taxon>Hippocastanoideae</taxon>
        <taxon>Acereae</taxon>
        <taxon>Dipteronia</taxon>
    </lineage>
</organism>
<protein>
    <recommendedName>
        <fullName evidence="2">DUF1985 domain-containing protein</fullName>
    </recommendedName>
</protein>
<dbReference type="AlphaFoldDB" id="A0AAD9XG38"/>